<name>A0A0K2UGD0_LEPSM</name>
<evidence type="ECO:0000313" key="1">
    <source>
        <dbReference type="EMBL" id="CDW37279.1"/>
    </source>
</evidence>
<dbReference type="EMBL" id="HACA01019918">
    <property type="protein sequence ID" value="CDW37279.1"/>
    <property type="molecule type" value="Transcribed_RNA"/>
</dbReference>
<organism evidence="1">
    <name type="scientific">Lepeophtheirus salmonis</name>
    <name type="common">Salmon louse</name>
    <name type="synonym">Caligus salmonis</name>
    <dbReference type="NCBI Taxonomy" id="72036"/>
    <lineage>
        <taxon>Eukaryota</taxon>
        <taxon>Metazoa</taxon>
        <taxon>Ecdysozoa</taxon>
        <taxon>Arthropoda</taxon>
        <taxon>Crustacea</taxon>
        <taxon>Multicrustacea</taxon>
        <taxon>Hexanauplia</taxon>
        <taxon>Copepoda</taxon>
        <taxon>Siphonostomatoida</taxon>
        <taxon>Caligidae</taxon>
        <taxon>Lepeophtheirus</taxon>
    </lineage>
</organism>
<reference evidence="1" key="1">
    <citation type="submission" date="2014-05" db="EMBL/GenBank/DDBJ databases">
        <authorList>
            <person name="Chronopoulou M."/>
        </authorList>
    </citation>
    <scope>NUCLEOTIDE SEQUENCE</scope>
    <source>
        <tissue evidence="1">Whole organism</tissue>
    </source>
</reference>
<sequence length="100" mass="10789">MIFCSSSGLRGMGSALSASSSIRRLITCSLLSSLTTIVSTISPFSNLARSSLGRDFASLGISSSTSILIGKFCLANRAEQTFNDPMRTIIWRKNLYISML</sequence>
<accession>A0A0K2UGD0</accession>
<proteinExistence type="predicted"/>
<protein>
    <submittedName>
        <fullName evidence="1">Uncharacterized protein</fullName>
    </submittedName>
</protein>
<dbReference type="AlphaFoldDB" id="A0A0K2UGD0"/>